<gene>
    <name evidence="2" type="ORF">DFH94DRAFT_622131</name>
</gene>
<accession>A0A9P5N4Y3</accession>
<dbReference type="SUPFAM" id="SSF55718">
    <property type="entry name" value="SCP-like"/>
    <property type="match status" value="1"/>
</dbReference>
<sequence length="160" mass="17651">MSDVKVEGYKTSEILTALAAVFEGYSAEEKTAQLKKNNGIFEFRVKNAEGKEAWWTIDLKKSCAVKKGEAKSHGLKQDVTIILSDETFVELADGKTTGQKAFMTGKLKTKGNMMLATKLDGVLKVCYVLAVFCSIPLRHTKQWLLSEHKGQGEAVKMNCA</sequence>
<reference evidence="2" key="1">
    <citation type="submission" date="2019-10" db="EMBL/GenBank/DDBJ databases">
        <authorList>
            <consortium name="DOE Joint Genome Institute"/>
            <person name="Kuo A."/>
            <person name="Miyauchi S."/>
            <person name="Kiss E."/>
            <person name="Drula E."/>
            <person name="Kohler A."/>
            <person name="Sanchez-Garcia M."/>
            <person name="Andreopoulos B."/>
            <person name="Barry K.W."/>
            <person name="Bonito G."/>
            <person name="Buee M."/>
            <person name="Carver A."/>
            <person name="Chen C."/>
            <person name="Cichocki N."/>
            <person name="Clum A."/>
            <person name="Culley D."/>
            <person name="Crous P.W."/>
            <person name="Fauchery L."/>
            <person name="Girlanda M."/>
            <person name="Hayes R."/>
            <person name="Keri Z."/>
            <person name="LaButti K."/>
            <person name="Lipzen A."/>
            <person name="Lombard V."/>
            <person name="Magnuson J."/>
            <person name="Maillard F."/>
            <person name="Morin E."/>
            <person name="Murat C."/>
            <person name="Nolan M."/>
            <person name="Ohm R."/>
            <person name="Pangilinan J."/>
            <person name="Pereira M."/>
            <person name="Perotto S."/>
            <person name="Peter M."/>
            <person name="Riley R."/>
            <person name="Sitrit Y."/>
            <person name="Stielow B."/>
            <person name="Szollosi G."/>
            <person name="Zifcakova L."/>
            <person name="Stursova M."/>
            <person name="Spatafora J.W."/>
            <person name="Tedersoo L."/>
            <person name="Vaario L.-M."/>
            <person name="Yamada A."/>
            <person name="Yan M."/>
            <person name="Wang P."/>
            <person name="Xu J."/>
            <person name="Bruns T."/>
            <person name="Baldrian P."/>
            <person name="Vilgalys R."/>
            <person name="Henrissat B."/>
            <person name="Grigoriev I.V."/>
            <person name="Hibbett D."/>
            <person name="Nagy L.G."/>
            <person name="Martin F.M."/>
        </authorList>
    </citation>
    <scope>NUCLEOTIDE SEQUENCE</scope>
    <source>
        <strain evidence="2">Prilba</strain>
    </source>
</reference>
<dbReference type="PANTHER" id="PTHR10094">
    <property type="entry name" value="STEROL CARRIER PROTEIN 2 SCP-2 FAMILY PROTEIN"/>
    <property type="match status" value="1"/>
</dbReference>
<reference evidence="2" key="2">
    <citation type="journal article" date="2020" name="Nat. Commun.">
        <title>Large-scale genome sequencing of mycorrhizal fungi provides insights into the early evolution of symbiotic traits.</title>
        <authorList>
            <person name="Miyauchi S."/>
            <person name="Kiss E."/>
            <person name="Kuo A."/>
            <person name="Drula E."/>
            <person name="Kohler A."/>
            <person name="Sanchez-Garcia M."/>
            <person name="Morin E."/>
            <person name="Andreopoulos B."/>
            <person name="Barry K.W."/>
            <person name="Bonito G."/>
            <person name="Buee M."/>
            <person name="Carver A."/>
            <person name="Chen C."/>
            <person name="Cichocki N."/>
            <person name="Clum A."/>
            <person name="Culley D."/>
            <person name="Crous P.W."/>
            <person name="Fauchery L."/>
            <person name="Girlanda M."/>
            <person name="Hayes R.D."/>
            <person name="Keri Z."/>
            <person name="LaButti K."/>
            <person name="Lipzen A."/>
            <person name="Lombard V."/>
            <person name="Magnuson J."/>
            <person name="Maillard F."/>
            <person name="Murat C."/>
            <person name="Nolan M."/>
            <person name="Ohm R.A."/>
            <person name="Pangilinan J."/>
            <person name="Pereira M.F."/>
            <person name="Perotto S."/>
            <person name="Peter M."/>
            <person name="Pfister S."/>
            <person name="Riley R."/>
            <person name="Sitrit Y."/>
            <person name="Stielow J.B."/>
            <person name="Szollosi G."/>
            <person name="Zifcakova L."/>
            <person name="Stursova M."/>
            <person name="Spatafora J.W."/>
            <person name="Tedersoo L."/>
            <person name="Vaario L.M."/>
            <person name="Yamada A."/>
            <person name="Yan M."/>
            <person name="Wang P."/>
            <person name="Xu J."/>
            <person name="Bruns T."/>
            <person name="Baldrian P."/>
            <person name="Vilgalys R."/>
            <person name="Dunand C."/>
            <person name="Henrissat B."/>
            <person name="Grigoriev I.V."/>
            <person name="Hibbett D."/>
            <person name="Nagy L.G."/>
            <person name="Martin F.M."/>
        </authorList>
    </citation>
    <scope>NUCLEOTIDE SEQUENCE</scope>
    <source>
        <strain evidence="2">Prilba</strain>
    </source>
</reference>
<proteinExistence type="predicted"/>
<dbReference type="PANTHER" id="PTHR10094:SF28">
    <property type="entry name" value="SCP2 DOMAIN-CONTAINING PROTEIN"/>
    <property type="match status" value="1"/>
</dbReference>
<evidence type="ECO:0000313" key="2">
    <source>
        <dbReference type="EMBL" id="KAF8486100.1"/>
    </source>
</evidence>
<dbReference type="Gene3D" id="3.30.1050.10">
    <property type="entry name" value="SCP2 sterol-binding domain"/>
    <property type="match status" value="1"/>
</dbReference>
<evidence type="ECO:0000259" key="1">
    <source>
        <dbReference type="Pfam" id="PF02036"/>
    </source>
</evidence>
<dbReference type="Proteomes" id="UP000759537">
    <property type="component" value="Unassembled WGS sequence"/>
</dbReference>
<dbReference type="InterPro" id="IPR036527">
    <property type="entry name" value="SCP2_sterol-bd_dom_sf"/>
</dbReference>
<name>A0A9P5N4Y3_9AGAM</name>
<evidence type="ECO:0000313" key="3">
    <source>
        <dbReference type="Proteomes" id="UP000759537"/>
    </source>
</evidence>
<dbReference type="GO" id="GO:0005829">
    <property type="term" value="C:cytosol"/>
    <property type="evidence" value="ECO:0007669"/>
    <property type="project" value="TreeGrafter"/>
</dbReference>
<organism evidence="2 3">
    <name type="scientific">Russula ochroleuca</name>
    <dbReference type="NCBI Taxonomy" id="152965"/>
    <lineage>
        <taxon>Eukaryota</taxon>
        <taxon>Fungi</taxon>
        <taxon>Dikarya</taxon>
        <taxon>Basidiomycota</taxon>
        <taxon>Agaricomycotina</taxon>
        <taxon>Agaricomycetes</taxon>
        <taxon>Russulales</taxon>
        <taxon>Russulaceae</taxon>
        <taxon>Russula</taxon>
    </lineage>
</organism>
<protein>
    <submittedName>
        <fullName evidence="2">SCP2 sterol-binding domain-containing protein</fullName>
    </submittedName>
</protein>
<dbReference type="AlphaFoldDB" id="A0A9P5N4Y3"/>
<feature type="domain" description="SCP2" evidence="1">
    <location>
        <begin position="27"/>
        <end position="124"/>
    </location>
</feature>
<dbReference type="OrthoDB" id="10265837at2759"/>
<dbReference type="InterPro" id="IPR003033">
    <property type="entry name" value="SCP2_sterol-bd_dom"/>
</dbReference>
<keyword evidence="3" id="KW-1185">Reference proteome</keyword>
<dbReference type="Pfam" id="PF02036">
    <property type="entry name" value="SCP2"/>
    <property type="match status" value="1"/>
</dbReference>
<comment type="caution">
    <text evidence="2">The sequence shown here is derived from an EMBL/GenBank/DDBJ whole genome shotgun (WGS) entry which is preliminary data.</text>
</comment>
<dbReference type="EMBL" id="WHVB01000002">
    <property type="protein sequence ID" value="KAF8486100.1"/>
    <property type="molecule type" value="Genomic_DNA"/>
</dbReference>